<dbReference type="PANTHER" id="PTHR10954:SF18">
    <property type="entry name" value="RIBONUCLEASE HII"/>
    <property type="match status" value="1"/>
</dbReference>
<dbReference type="PANTHER" id="PTHR10954">
    <property type="entry name" value="RIBONUCLEASE H2 SUBUNIT A"/>
    <property type="match status" value="1"/>
</dbReference>
<reference evidence="19 20" key="1">
    <citation type="journal article" date="2020" name="Microorganisms">
        <title>Simultaneous Genome Sequencing of Prosthecochloris ethylica and Desulfuromonas acetoxidans within a Syntrophic Mixture Reveals Unique Pili and Protein Interactions.</title>
        <authorList>
            <person name="Kyndt J.A."/>
            <person name="Van Beeumen J.J."/>
            <person name="Meyer T.E."/>
        </authorList>
    </citation>
    <scope>NUCLEOTIDE SEQUENCE [LARGE SCALE GENOMIC DNA]</scope>
    <source>
        <strain evidence="19 20">N3</strain>
    </source>
</reference>
<dbReference type="InterPro" id="IPR022898">
    <property type="entry name" value="RNase_HII"/>
</dbReference>
<keyword evidence="20" id="KW-1185">Reference proteome</keyword>
<dbReference type="Proteomes" id="UP000619838">
    <property type="component" value="Unassembled WGS sequence"/>
</dbReference>
<comment type="cofactor">
    <cofactor evidence="14 15">
        <name>Mn(2+)</name>
        <dbReference type="ChEBI" id="CHEBI:29035"/>
    </cofactor>
    <cofactor evidence="14 15">
        <name>Mg(2+)</name>
        <dbReference type="ChEBI" id="CHEBI:18420"/>
    </cofactor>
    <text evidence="14 15">Manganese or magnesium. Binds 1 divalent metal ion per monomer in the absence of substrate. May bind a second metal ion after substrate binding.</text>
</comment>
<dbReference type="EMBL" id="JADGII010000006">
    <property type="protein sequence ID" value="MBF0636591.1"/>
    <property type="molecule type" value="Genomic_DNA"/>
</dbReference>
<feature type="binding site" evidence="14 15">
    <location>
        <position position="142"/>
    </location>
    <ligand>
        <name>a divalent metal cation</name>
        <dbReference type="ChEBI" id="CHEBI:60240"/>
    </ligand>
</feature>
<gene>
    <name evidence="14" type="primary">rnhB</name>
    <name evidence="19" type="ORF">INT08_05275</name>
</gene>
<dbReference type="InterPro" id="IPR001352">
    <property type="entry name" value="RNase_HII/HIII"/>
</dbReference>
<keyword evidence="17" id="KW-1133">Transmembrane helix</keyword>
<evidence type="ECO:0000256" key="9">
    <source>
        <dbReference type="ARBA" id="ARBA00022722"/>
    </source>
</evidence>
<name>A0ABR9XRB9_9CHLB</name>
<comment type="function">
    <text evidence="3 14 16">Endonuclease that specifically degrades the RNA of RNA-DNA hybrids.</text>
</comment>
<evidence type="ECO:0000256" key="7">
    <source>
        <dbReference type="ARBA" id="ARBA00019179"/>
    </source>
</evidence>
<evidence type="ECO:0000256" key="16">
    <source>
        <dbReference type="RuleBase" id="RU003515"/>
    </source>
</evidence>
<dbReference type="InterPro" id="IPR012337">
    <property type="entry name" value="RNaseH-like_sf"/>
</dbReference>
<dbReference type="PROSITE" id="PS51975">
    <property type="entry name" value="RNASE_H_2"/>
    <property type="match status" value="1"/>
</dbReference>
<evidence type="ECO:0000256" key="17">
    <source>
        <dbReference type="SAM" id="Phobius"/>
    </source>
</evidence>
<accession>A0ABR9XRB9</accession>
<evidence type="ECO:0000256" key="1">
    <source>
        <dbReference type="ARBA" id="ARBA00000077"/>
    </source>
</evidence>
<evidence type="ECO:0000256" key="8">
    <source>
        <dbReference type="ARBA" id="ARBA00022490"/>
    </source>
</evidence>
<evidence type="ECO:0000259" key="18">
    <source>
        <dbReference type="PROSITE" id="PS51975"/>
    </source>
</evidence>
<evidence type="ECO:0000256" key="3">
    <source>
        <dbReference type="ARBA" id="ARBA00004065"/>
    </source>
</evidence>
<feature type="domain" description="RNase H type-2" evidence="18">
    <location>
        <begin position="40"/>
        <end position="230"/>
    </location>
</feature>
<keyword evidence="12 14" id="KW-0378">Hydrolase</keyword>
<evidence type="ECO:0000256" key="11">
    <source>
        <dbReference type="ARBA" id="ARBA00022759"/>
    </source>
</evidence>
<dbReference type="SUPFAM" id="SSF53098">
    <property type="entry name" value="Ribonuclease H-like"/>
    <property type="match status" value="1"/>
</dbReference>
<dbReference type="HAMAP" id="MF_00052_B">
    <property type="entry name" value="RNase_HII_B"/>
    <property type="match status" value="1"/>
</dbReference>
<evidence type="ECO:0000256" key="2">
    <source>
        <dbReference type="ARBA" id="ARBA00001946"/>
    </source>
</evidence>
<dbReference type="CDD" id="cd07182">
    <property type="entry name" value="RNase_HII_bacteria_HII_like"/>
    <property type="match status" value="1"/>
</dbReference>
<keyword evidence="10 14" id="KW-0479">Metal-binding</keyword>
<evidence type="ECO:0000256" key="12">
    <source>
        <dbReference type="ARBA" id="ARBA00022801"/>
    </source>
</evidence>
<feature type="binding site" evidence="14 15">
    <location>
        <position position="47"/>
    </location>
    <ligand>
        <name>a divalent metal cation</name>
        <dbReference type="ChEBI" id="CHEBI:60240"/>
    </ligand>
</feature>
<keyword evidence="13 14" id="KW-0464">Manganese</keyword>
<evidence type="ECO:0000256" key="15">
    <source>
        <dbReference type="PROSITE-ProRule" id="PRU01319"/>
    </source>
</evidence>
<evidence type="ECO:0000256" key="14">
    <source>
        <dbReference type="HAMAP-Rule" id="MF_00052"/>
    </source>
</evidence>
<feature type="binding site" evidence="14 15">
    <location>
        <position position="46"/>
    </location>
    <ligand>
        <name>a divalent metal cation</name>
        <dbReference type="ChEBI" id="CHEBI:60240"/>
    </ligand>
</feature>
<keyword evidence="9 14" id="KW-0540">Nuclease</keyword>
<evidence type="ECO:0000256" key="6">
    <source>
        <dbReference type="ARBA" id="ARBA00012180"/>
    </source>
</evidence>
<evidence type="ECO:0000256" key="10">
    <source>
        <dbReference type="ARBA" id="ARBA00022723"/>
    </source>
</evidence>
<evidence type="ECO:0000313" key="20">
    <source>
        <dbReference type="Proteomes" id="UP000619838"/>
    </source>
</evidence>
<evidence type="ECO:0000256" key="5">
    <source>
        <dbReference type="ARBA" id="ARBA00007383"/>
    </source>
</evidence>
<keyword evidence="17" id="KW-0472">Membrane</keyword>
<dbReference type="Pfam" id="PF01351">
    <property type="entry name" value="RNase_HII"/>
    <property type="match status" value="1"/>
</dbReference>
<keyword evidence="8 14" id="KW-0963">Cytoplasm</keyword>
<evidence type="ECO:0000256" key="4">
    <source>
        <dbReference type="ARBA" id="ARBA00004496"/>
    </source>
</evidence>
<comment type="caution">
    <text evidence="19">The sequence shown here is derived from an EMBL/GenBank/DDBJ whole genome shotgun (WGS) entry which is preliminary data.</text>
</comment>
<keyword evidence="11 14" id="KW-0255">Endonuclease</keyword>
<comment type="cofactor">
    <cofactor evidence="2">
        <name>Mg(2+)</name>
        <dbReference type="ChEBI" id="CHEBI:18420"/>
    </cofactor>
</comment>
<evidence type="ECO:0000256" key="13">
    <source>
        <dbReference type="ARBA" id="ARBA00023211"/>
    </source>
</evidence>
<dbReference type="Gene3D" id="3.30.420.10">
    <property type="entry name" value="Ribonuclease H-like superfamily/Ribonuclease H"/>
    <property type="match status" value="1"/>
</dbReference>
<keyword evidence="17" id="KW-0812">Transmembrane</keyword>
<comment type="subcellular location">
    <subcellularLocation>
        <location evidence="4 14">Cytoplasm</location>
    </subcellularLocation>
</comment>
<dbReference type="InterPro" id="IPR024567">
    <property type="entry name" value="RNase_HII/HIII_dom"/>
</dbReference>
<dbReference type="EC" id="3.1.26.4" evidence="6 14"/>
<proteinExistence type="inferred from homology"/>
<sequence length="230" mass="25433">MKCNLYYLTFLIKAQIFIIFALHSLAVTTDNEEKFWRDVPRVCGIDEAGRGPLAGPVVAAAVVFPRNFRPGPELDGLNDSKQLSPARRQQLAQAVRSSALMVAVAEAGPEEIDRLNIFGATMLAMNRAVESLVPLPSLLLIDGNRFRPALPIPYITIVKGDASVFSIAAASILAKTHRDSIMSEAAGTYPEYGFEHHFGYPTRKHIEAIRTYGRTPIHRSSFRLRELGEK</sequence>
<comment type="catalytic activity">
    <reaction evidence="1 14 15 16">
        <text>Endonucleolytic cleavage to 5'-phosphomonoester.</text>
        <dbReference type="EC" id="3.1.26.4"/>
    </reaction>
</comment>
<organism evidence="19 20">
    <name type="scientific">Prosthecochloris ethylica</name>
    <dbReference type="NCBI Taxonomy" id="2743976"/>
    <lineage>
        <taxon>Bacteria</taxon>
        <taxon>Pseudomonadati</taxon>
        <taxon>Chlorobiota</taxon>
        <taxon>Chlorobiia</taxon>
        <taxon>Chlorobiales</taxon>
        <taxon>Chlorobiaceae</taxon>
        <taxon>Prosthecochloris</taxon>
    </lineage>
</organism>
<dbReference type="GO" id="GO:0004523">
    <property type="term" value="F:RNA-DNA hybrid ribonuclease activity"/>
    <property type="evidence" value="ECO:0007669"/>
    <property type="project" value="UniProtKB-EC"/>
</dbReference>
<dbReference type="InterPro" id="IPR036397">
    <property type="entry name" value="RNaseH_sf"/>
</dbReference>
<protein>
    <recommendedName>
        <fullName evidence="7 14">Ribonuclease HII</fullName>
        <shortName evidence="14">RNase HII</shortName>
        <ecNumber evidence="6 14">3.1.26.4</ecNumber>
    </recommendedName>
</protein>
<evidence type="ECO:0000313" key="19">
    <source>
        <dbReference type="EMBL" id="MBF0636591.1"/>
    </source>
</evidence>
<comment type="similarity">
    <text evidence="5 14 16">Belongs to the RNase HII family.</text>
</comment>
<dbReference type="NCBIfam" id="NF000595">
    <property type="entry name" value="PRK00015.1-3"/>
    <property type="match status" value="1"/>
</dbReference>
<feature type="transmembrane region" description="Helical" evidence="17">
    <location>
        <begin position="6"/>
        <end position="27"/>
    </location>
</feature>